<dbReference type="AlphaFoldDB" id="A0AAD4PXH1"/>
<dbReference type="GeneID" id="70250833"/>
<comment type="caution">
    <text evidence="1">The sequence shown here is derived from an EMBL/GenBank/DDBJ whole genome shotgun (WGS) entry which is preliminary data.</text>
</comment>
<accession>A0AAD4PXH1</accession>
<dbReference type="Proteomes" id="UP001201262">
    <property type="component" value="Unassembled WGS sequence"/>
</dbReference>
<evidence type="ECO:0008006" key="3">
    <source>
        <dbReference type="Google" id="ProtNLM"/>
    </source>
</evidence>
<name>A0AAD4PXH1_9EURO</name>
<evidence type="ECO:0000313" key="1">
    <source>
        <dbReference type="EMBL" id="KAH8696379.1"/>
    </source>
</evidence>
<protein>
    <recommendedName>
        <fullName evidence="3">Nucleic-acid-binding protein from mobile element jockey</fullName>
    </recommendedName>
</protein>
<organism evidence="1 2">
    <name type="scientific">Talaromyces proteolyticus</name>
    <dbReference type="NCBI Taxonomy" id="1131652"/>
    <lineage>
        <taxon>Eukaryota</taxon>
        <taxon>Fungi</taxon>
        <taxon>Dikarya</taxon>
        <taxon>Ascomycota</taxon>
        <taxon>Pezizomycotina</taxon>
        <taxon>Eurotiomycetes</taxon>
        <taxon>Eurotiomycetidae</taxon>
        <taxon>Eurotiales</taxon>
        <taxon>Trichocomaceae</taxon>
        <taxon>Talaromyces</taxon>
        <taxon>Talaromyces sect. Bacilispori</taxon>
    </lineage>
</organism>
<reference evidence="1" key="1">
    <citation type="submission" date="2021-12" db="EMBL/GenBank/DDBJ databases">
        <title>Convergent genome expansion in fungi linked to evolution of root-endophyte symbiosis.</title>
        <authorList>
            <consortium name="DOE Joint Genome Institute"/>
            <person name="Ke Y.-H."/>
            <person name="Bonito G."/>
            <person name="Liao H.-L."/>
            <person name="Looney B."/>
            <person name="Rojas-Flechas A."/>
            <person name="Nash J."/>
            <person name="Hameed K."/>
            <person name="Schadt C."/>
            <person name="Martin F."/>
            <person name="Crous P.W."/>
            <person name="Miettinen O."/>
            <person name="Magnuson J.K."/>
            <person name="Labbe J."/>
            <person name="Jacobson D."/>
            <person name="Doktycz M.J."/>
            <person name="Veneault-Fourrey C."/>
            <person name="Kuo A."/>
            <person name="Mondo S."/>
            <person name="Calhoun S."/>
            <person name="Riley R."/>
            <person name="Ohm R."/>
            <person name="LaButti K."/>
            <person name="Andreopoulos B."/>
            <person name="Pangilinan J."/>
            <person name="Nolan M."/>
            <person name="Tritt A."/>
            <person name="Clum A."/>
            <person name="Lipzen A."/>
            <person name="Daum C."/>
            <person name="Barry K."/>
            <person name="Grigoriev I.V."/>
            <person name="Vilgalys R."/>
        </authorList>
    </citation>
    <scope>NUCLEOTIDE SEQUENCE</scope>
    <source>
        <strain evidence="1">PMI_201</strain>
    </source>
</reference>
<dbReference type="EMBL" id="JAJTJA010000007">
    <property type="protein sequence ID" value="KAH8696379.1"/>
    <property type="molecule type" value="Genomic_DNA"/>
</dbReference>
<gene>
    <name evidence="1" type="ORF">BGW36DRAFT_428396</name>
</gene>
<evidence type="ECO:0000313" key="2">
    <source>
        <dbReference type="Proteomes" id="UP001201262"/>
    </source>
</evidence>
<dbReference type="RefSeq" id="XP_046071316.1">
    <property type="nucleotide sequence ID" value="XM_046220546.1"/>
</dbReference>
<proteinExistence type="predicted"/>
<keyword evidence="2" id="KW-1185">Reference proteome</keyword>
<sequence>MSIFGMAAKYSDSEPSWVQGWNGKLPSQFSSVLSNSLSTGSSPLTPFPAQEDLEVFLEHTDTDLINPLRRHPYQIVNKANQAVQSTRDATIAHRRFAAVRVLASGDLALLATASRNAAGIRLKSENAPIFKSLPAPMNITHVGWLPHERKIREQGPETSFLVVMFDDERVANFAINRGLITKGKQHACQIYDKTVNLQQCFKCQMYKHIAKFCRRQLRCAYCAGEHGSGDCPVKNDRDHAKCVNCTEENLHIKDPAKKLDTKHFAYARDCLIRAHCLTQVHQHRTFGPQFHAPCGETRNGLPRSSQSQ</sequence>